<dbReference type="GO" id="GO:0042254">
    <property type="term" value="P:ribosome biogenesis"/>
    <property type="evidence" value="ECO:0007669"/>
    <property type="project" value="UniProtKB-KW"/>
</dbReference>
<dbReference type="SUPFAM" id="SSF118010">
    <property type="entry name" value="TM1457-like"/>
    <property type="match status" value="1"/>
</dbReference>
<evidence type="ECO:0000313" key="7">
    <source>
        <dbReference type="EMBL" id="SEK27762.1"/>
    </source>
</evidence>
<protein>
    <recommendedName>
        <fullName evidence="6">Ribosomal processing cysteine protease Prp</fullName>
    </recommendedName>
</protein>
<dbReference type="AlphaFoldDB" id="A0A1H7FTD8"/>
<keyword evidence="8" id="KW-1185">Reference proteome</keyword>
<keyword evidence="1" id="KW-0690">Ribosome biogenesis</keyword>
<reference evidence="8" key="1">
    <citation type="submission" date="2016-10" db="EMBL/GenBank/DDBJ databases">
        <authorList>
            <person name="Varghese N."/>
        </authorList>
    </citation>
    <scope>NUCLEOTIDE SEQUENCE [LARGE SCALE GENOMIC DNA]</scope>
    <source>
        <strain evidence="8">ACV-9</strain>
    </source>
</reference>
<dbReference type="EMBL" id="FNZX01000004">
    <property type="protein sequence ID" value="SEK27762.1"/>
    <property type="molecule type" value="Genomic_DNA"/>
</dbReference>
<dbReference type="Proteomes" id="UP000182321">
    <property type="component" value="Unassembled WGS sequence"/>
</dbReference>
<evidence type="ECO:0000256" key="6">
    <source>
        <dbReference type="ARBA" id="ARBA00044538"/>
    </source>
</evidence>
<evidence type="ECO:0000256" key="4">
    <source>
        <dbReference type="ARBA" id="ARBA00022807"/>
    </source>
</evidence>
<evidence type="ECO:0000313" key="8">
    <source>
        <dbReference type="Proteomes" id="UP000182321"/>
    </source>
</evidence>
<organism evidence="7 8">
    <name type="scientific">Pseudobutyrivibrio ruminis</name>
    <dbReference type="NCBI Taxonomy" id="46206"/>
    <lineage>
        <taxon>Bacteria</taxon>
        <taxon>Bacillati</taxon>
        <taxon>Bacillota</taxon>
        <taxon>Clostridia</taxon>
        <taxon>Lachnospirales</taxon>
        <taxon>Lachnospiraceae</taxon>
        <taxon>Pseudobutyrivibrio</taxon>
    </lineage>
</organism>
<dbReference type="Pfam" id="PF04327">
    <property type="entry name" value="Peptidase_Prp"/>
    <property type="match status" value="1"/>
</dbReference>
<comment type="similarity">
    <text evidence="5">Belongs to the Prp family.</text>
</comment>
<keyword evidence="4" id="KW-0788">Thiol protease</keyword>
<accession>A0A1H7FTD8</accession>
<dbReference type="CDD" id="cd16332">
    <property type="entry name" value="Prp-like"/>
    <property type="match status" value="1"/>
</dbReference>
<evidence type="ECO:0000256" key="1">
    <source>
        <dbReference type="ARBA" id="ARBA00022517"/>
    </source>
</evidence>
<dbReference type="GO" id="GO:0006508">
    <property type="term" value="P:proteolysis"/>
    <property type="evidence" value="ECO:0007669"/>
    <property type="project" value="UniProtKB-KW"/>
</dbReference>
<evidence type="ECO:0000256" key="2">
    <source>
        <dbReference type="ARBA" id="ARBA00022670"/>
    </source>
</evidence>
<name>A0A1H7FTD8_9FIRM</name>
<evidence type="ECO:0000256" key="5">
    <source>
        <dbReference type="ARBA" id="ARBA00044503"/>
    </source>
</evidence>
<dbReference type="RefSeq" id="WP_033154120.1">
    <property type="nucleotide sequence ID" value="NZ_FNZX01000004.1"/>
</dbReference>
<dbReference type="InterPro" id="IPR036764">
    <property type="entry name" value="Peptidase_Prp_sf"/>
</dbReference>
<evidence type="ECO:0000256" key="3">
    <source>
        <dbReference type="ARBA" id="ARBA00022801"/>
    </source>
</evidence>
<dbReference type="InterPro" id="IPR007422">
    <property type="entry name" value="Peptidase_Prp"/>
</dbReference>
<keyword evidence="3" id="KW-0378">Hydrolase</keyword>
<proteinExistence type="inferred from homology"/>
<dbReference type="PANTHER" id="PTHR39178:SF1">
    <property type="entry name" value="RIBOSOMAL-PROCESSING CYSTEINE PROTEASE PRP"/>
    <property type="match status" value="1"/>
</dbReference>
<sequence length="108" mass="11635">MVSVIISKQAADIKQISLDGHAGSEEAGQNIVCAAVSVLAINTFNSIERFTDDAFSVEAAEDGGHLVMSFSEKLSDRAQLLIDSMLLGLGEIQKQYGDEYISLEIKEV</sequence>
<dbReference type="Gene3D" id="3.30.70.1490">
    <property type="entry name" value="Cysteine protease Prp"/>
    <property type="match status" value="1"/>
</dbReference>
<keyword evidence="2" id="KW-0645">Protease</keyword>
<dbReference type="PANTHER" id="PTHR39178">
    <property type="entry name" value="HYPOTHETICAL RIBOSOME-ASSOCIATED PROTEIN"/>
    <property type="match status" value="1"/>
</dbReference>
<gene>
    <name evidence="7" type="ORF">SAMN02910377_00430</name>
</gene>
<dbReference type="GO" id="GO:0008234">
    <property type="term" value="F:cysteine-type peptidase activity"/>
    <property type="evidence" value="ECO:0007669"/>
    <property type="project" value="UniProtKB-KW"/>
</dbReference>